<feature type="transmembrane region" description="Helical" evidence="1">
    <location>
        <begin position="141"/>
        <end position="158"/>
    </location>
</feature>
<keyword evidence="1" id="KW-1133">Transmembrane helix</keyword>
<dbReference type="Proteomes" id="UP000285023">
    <property type="component" value="Unassembled WGS sequence"/>
</dbReference>
<reference evidence="2 3" key="1">
    <citation type="submission" date="2018-09" db="EMBL/GenBank/DDBJ databases">
        <title>Sphingomonas sp. DAC4.</title>
        <authorList>
            <person name="Seo T."/>
        </authorList>
    </citation>
    <scope>NUCLEOTIDE SEQUENCE [LARGE SCALE GENOMIC DNA]</scope>
    <source>
        <strain evidence="2 3">DAC4</strain>
    </source>
</reference>
<dbReference type="RefSeq" id="WP_119531394.1">
    <property type="nucleotide sequence ID" value="NZ_QXTF01000001.1"/>
</dbReference>
<dbReference type="OrthoDB" id="7466720at2"/>
<dbReference type="AlphaFoldDB" id="A0A418Q1N2"/>
<dbReference type="EMBL" id="QXTF01000001">
    <property type="protein sequence ID" value="RIX31942.1"/>
    <property type="molecule type" value="Genomic_DNA"/>
</dbReference>
<protein>
    <submittedName>
        <fullName evidence="2">Acyl carrier protein</fullName>
    </submittedName>
</protein>
<accession>A0A418Q1N2</accession>
<dbReference type="Gene3D" id="1.10.1200.10">
    <property type="entry name" value="ACP-like"/>
    <property type="match status" value="1"/>
</dbReference>
<name>A0A418Q1N2_9SPHN</name>
<evidence type="ECO:0000313" key="2">
    <source>
        <dbReference type="EMBL" id="RIX31942.1"/>
    </source>
</evidence>
<keyword evidence="1" id="KW-0472">Membrane</keyword>
<gene>
    <name evidence="2" type="ORF">D3M59_02815</name>
</gene>
<comment type="caution">
    <text evidence="2">The sequence shown here is derived from an EMBL/GenBank/DDBJ whole genome shotgun (WGS) entry which is preliminary data.</text>
</comment>
<sequence length="234" mass="25028">MANSLDLDPEWGAIDLLEEVEATFGIKIANEEAEQCATVGGLYDVVCSHSPDWNGQDGSCGSSMVFYRMRRSLSPDDKRGITPDTALAASGMQPSRMFKKLADETGLRLPSYELTWLGMMGGGLLVGGIIAAIVALLTGHWIVSSIFGLIALAGLPLLRLDPGRFPAGFVTVADLVRRTVPLNSNSLRDAGGRPADRWSVLAALAAEHGTLPPDQIGPDTFLHRRSLEEALKQA</sequence>
<keyword evidence="3" id="KW-1185">Reference proteome</keyword>
<evidence type="ECO:0000256" key="1">
    <source>
        <dbReference type="SAM" id="Phobius"/>
    </source>
</evidence>
<proteinExistence type="predicted"/>
<feature type="transmembrane region" description="Helical" evidence="1">
    <location>
        <begin position="114"/>
        <end position="135"/>
    </location>
</feature>
<dbReference type="InterPro" id="IPR036736">
    <property type="entry name" value="ACP-like_sf"/>
</dbReference>
<evidence type="ECO:0000313" key="3">
    <source>
        <dbReference type="Proteomes" id="UP000285023"/>
    </source>
</evidence>
<organism evidence="2 3">
    <name type="scientific">Sphingomonas edaphi</name>
    <dbReference type="NCBI Taxonomy" id="2315689"/>
    <lineage>
        <taxon>Bacteria</taxon>
        <taxon>Pseudomonadati</taxon>
        <taxon>Pseudomonadota</taxon>
        <taxon>Alphaproteobacteria</taxon>
        <taxon>Sphingomonadales</taxon>
        <taxon>Sphingomonadaceae</taxon>
        <taxon>Sphingomonas</taxon>
    </lineage>
</organism>
<keyword evidence="1" id="KW-0812">Transmembrane</keyword>